<evidence type="ECO:0000256" key="19">
    <source>
        <dbReference type="ARBA" id="ARBA00048493"/>
    </source>
</evidence>
<organism evidence="21">
    <name type="scientific">marine sediment metagenome</name>
    <dbReference type="NCBI Taxonomy" id="412755"/>
    <lineage>
        <taxon>unclassified sequences</taxon>
        <taxon>metagenomes</taxon>
        <taxon>ecological metagenomes</taxon>
    </lineage>
</organism>
<comment type="subcellular location">
    <subcellularLocation>
        <location evidence="2">Cytoplasm</location>
    </subcellularLocation>
</comment>
<feature type="domain" description="Nucleotidyl transferase" evidence="20">
    <location>
        <begin position="4"/>
        <end position="189"/>
    </location>
</feature>
<dbReference type="GO" id="GO:0019134">
    <property type="term" value="F:glucosamine-1-phosphate N-acetyltransferase activity"/>
    <property type="evidence" value="ECO:0007669"/>
    <property type="project" value="UniProtKB-EC"/>
</dbReference>
<dbReference type="InterPro" id="IPR011004">
    <property type="entry name" value="Trimer_LpxA-like_sf"/>
</dbReference>
<keyword evidence="15" id="KW-0511">Multifunctional enzyme</keyword>
<evidence type="ECO:0000256" key="3">
    <source>
        <dbReference type="ARBA" id="ARBA00005166"/>
    </source>
</evidence>
<proteinExistence type="inferred from homology"/>
<dbReference type="AlphaFoldDB" id="X1A5B0"/>
<comment type="similarity">
    <text evidence="6">In the N-terminal section; belongs to the N-acetylglucosamine-1-phosphate uridyltransferase family.</text>
</comment>
<gene>
    <name evidence="21" type="ORF">S01H4_09297</name>
</gene>
<dbReference type="GO" id="GO:0006048">
    <property type="term" value="P:UDP-N-acetylglucosamine biosynthetic process"/>
    <property type="evidence" value="ECO:0007669"/>
    <property type="project" value="InterPro"/>
</dbReference>
<dbReference type="InterPro" id="IPR001451">
    <property type="entry name" value="Hexapep"/>
</dbReference>
<dbReference type="InterPro" id="IPR038009">
    <property type="entry name" value="GlmU_C_LbH"/>
</dbReference>
<feature type="non-terminal residue" evidence="21">
    <location>
        <position position="1"/>
    </location>
</feature>
<evidence type="ECO:0000256" key="18">
    <source>
        <dbReference type="ARBA" id="ARBA00048247"/>
    </source>
</evidence>
<feature type="non-terminal residue" evidence="21">
    <location>
        <position position="374"/>
    </location>
</feature>
<evidence type="ECO:0000256" key="16">
    <source>
        <dbReference type="ARBA" id="ARBA00023315"/>
    </source>
</evidence>
<keyword evidence="17" id="KW-0961">Cell wall biogenesis/degradation</keyword>
<dbReference type="GO" id="GO:0003977">
    <property type="term" value="F:UDP-N-acetylglucosamine diphosphorylase activity"/>
    <property type="evidence" value="ECO:0007669"/>
    <property type="project" value="UniProtKB-EC"/>
</dbReference>
<comment type="similarity">
    <text evidence="5">In the C-terminal section; belongs to the transferase hexapeptide repeat family.</text>
</comment>
<comment type="pathway">
    <text evidence="3">Nucleotide-sugar biosynthesis; UDP-N-acetyl-alpha-D-glucosamine biosynthesis; N-acetyl-alpha-D-glucosamine 1-phosphate from alpha-D-glucosamine 6-phosphate (route II): step 2/2.</text>
</comment>
<evidence type="ECO:0000256" key="15">
    <source>
        <dbReference type="ARBA" id="ARBA00023268"/>
    </source>
</evidence>
<dbReference type="InterPro" id="IPR050065">
    <property type="entry name" value="GlmU-like"/>
</dbReference>
<dbReference type="Pfam" id="PF00132">
    <property type="entry name" value="Hexapep"/>
    <property type="match status" value="1"/>
</dbReference>
<evidence type="ECO:0000256" key="13">
    <source>
        <dbReference type="ARBA" id="ARBA00022960"/>
    </source>
</evidence>
<dbReference type="Gene3D" id="3.90.550.10">
    <property type="entry name" value="Spore Coat Polysaccharide Biosynthesis Protein SpsA, Chain A"/>
    <property type="match status" value="1"/>
</dbReference>
<evidence type="ECO:0000259" key="20">
    <source>
        <dbReference type="Pfam" id="PF00483"/>
    </source>
</evidence>
<keyword evidence="10" id="KW-0479">Metal-binding</keyword>
<keyword evidence="7" id="KW-0963">Cytoplasm</keyword>
<dbReference type="PANTHER" id="PTHR43584">
    <property type="entry name" value="NUCLEOTIDYL TRANSFERASE"/>
    <property type="match status" value="1"/>
</dbReference>
<evidence type="ECO:0000256" key="10">
    <source>
        <dbReference type="ARBA" id="ARBA00022723"/>
    </source>
</evidence>
<evidence type="ECO:0000256" key="4">
    <source>
        <dbReference type="ARBA" id="ARBA00005208"/>
    </source>
</evidence>
<dbReference type="CDD" id="cd03353">
    <property type="entry name" value="LbH_GlmU_C"/>
    <property type="match status" value="1"/>
</dbReference>
<dbReference type="SUPFAM" id="SSF53448">
    <property type="entry name" value="Nucleotide-diphospho-sugar transferases"/>
    <property type="match status" value="1"/>
</dbReference>
<dbReference type="EMBL" id="BART01003331">
    <property type="protein sequence ID" value="GAG55381.1"/>
    <property type="molecule type" value="Genomic_DNA"/>
</dbReference>
<evidence type="ECO:0000256" key="1">
    <source>
        <dbReference type="ARBA" id="ARBA00001946"/>
    </source>
</evidence>
<comment type="cofactor">
    <cofactor evidence="1">
        <name>Mg(2+)</name>
        <dbReference type="ChEBI" id="CHEBI:18420"/>
    </cofactor>
</comment>
<accession>X1A5B0</accession>
<evidence type="ECO:0000256" key="2">
    <source>
        <dbReference type="ARBA" id="ARBA00004496"/>
    </source>
</evidence>
<evidence type="ECO:0000256" key="5">
    <source>
        <dbReference type="ARBA" id="ARBA00007707"/>
    </source>
</evidence>
<dbReference type="GO" id="GO:0000287">
    <property type="term" value="F:magnesium ion binding"/>
    <property type="evidence" value="ECO:0007669"/>
    <property type="project" value="InterPro"/>
</dbReference>
<keyword evidence="13" id="KW-0133">Cell shape</keyword>
<keyword evidence="16" id="KW-0012">Acyltransferase</keyword>
<evidence type="ECO:0000256" key="14">
    <source>
        <dbReference type="ARBA" id="ARBA00022984"/>
    </source>
</evidence>
<dbReference type="GO" id="GO:0008360">
    <property type="term" value="P:regulation of cell shape"/>
    <property type="evidence" value="ECO:0007669"/>
    <property type="project" value="UniProtKB-KW"/>
</dbReference>
<dbReference type="CDD" id="cd02540">
    <property type="entry name" value="GT2_GlmU_N_bac"/>
    <property type="match status" value="1"/>
</dbReference>
<name>X1A5B0_9ZZZZ</name>
<keyword evidence="14" id="KW-0573">Peptidoglycan synthesis</keyword>
<dbReference type="GO" id="GO:0071555">
    <property type="term" value="P:cell wall organization"/>
    <property type="evidence" value="ECO:0007669"/>
    <property type="project" value="UniProtKB-KW"/>
</dbReference>
<comment type="caution">
    <text evidence="21">The sequence shown here is derived from an EMBL/GenBank/DDBJ whole genome shotgun (WGS) entry which is preliminary data.</text>
</comment>
<dbReference type="Pfam" id="PF00483">
    <property type="entry name" value="NTP_transferase"/>
    <property type="match status" value="1"/>
</dbReference>
<dbReference type="InterPro" id="IPR029044">
    <property type="entry name" value="Nucleotide-diphossugar_trans"/>
</dbReference>
<dbReference type="InterPro" id="IPR005882">
    <property type="entry name" value="Bifunctional_GlmU"/>
</dbReference>
<keyword evidence="9" id="KW-0548">Nucleotidyltransferase</keyword>
<dbReference type="NCBIfam" id="TIGR01173">
    <property type="entry name" value="glmU"/>
    <property type="match status" value="1"/>
</dbReference>
<evidence type="ECO:0000256" key="17">
    <source>
        <dbReference type="ARBA" id="ARBA00023316"/>
    </source>
</evidence>
<dbReference type="Gene3D" id="2.160.10.10">
    <property type="entry name" value="Hexapeptide repeat proteins"/>
    <property type="match status" value="1"/>
</dbReference>
<dbReference type="GO" id="GO:0009252">
    <property type="term" value="P:peptidoglycan biosynthetic process"/>
    <property type="evidence" value="ECO:0007669"/>
    <property type="project" value="UniProtKB-KW"/>
</dbReference>
<dbReference type="GO" id="GO:0005737">
    <property type="term" value="C:cytoplasm"/>
    <property type="evidence" value="ECO:0007669"/>
    <property type="project" value="UniProtKB-SubCell"/>
</dbReference>
<evidence type="ECO:0000256" key="12">
    <source>
        <dbReference type="ARBA" id="ARBA00022842"/>
    </source>
</evidence>
<evidence type="ECO:0000256" key="9">
    <source>
        <dbReference type="ARBA" id="ARBA00022695"/>
    </source>
</evidence>
<evidence type="ECO:0000256" key="7">
    <source>
        <dbReference type="ARBA" id="ARBA00022490"/>
    </source>
</evidence>
<dbReference type="InterPro" id="IPR005835">
    <property type="entry name" value="NTP_transferase_dom"/>
</dbReference>
<dbReference type="SUPFAM" id="SSF51161">
    <property type="entry name" value="Trimeric LpxA-like enzymes"/>
    <property type="match status" value="1"/>
</dbReference>
<keyword evidence="8" id="KW-0808">Transferase</keyword>
<dbReference type="GO" id="GO:0000902">
    <property type="term" value="P:cell morphogenesis"/>
    <property type="evidence" value="ECO:0007669"/>
    <property type="project" value="InterPro"/>
</dbReference>
<evidence type="ECO:0000256" key="6">
    <source>
        <dbReference type="ARBA" id="ARBA00007947"/>
    </source>
</evidence>
<keyword evidence="11" id="KW-0677">Repeat</keyword>
<evidence type="ECO:0000256" key="11">
    <source>
        <dbReference type="ARBA" id="ARBA00022737"/>
    </source>
</evidence>
<reference evidence="21" key="1">
    <citation type="journal article" date="2014" name="Front. Microbiol.">
        <title>High frequency of phylogenetically diverse reductive dehalogenase-homologous genes in deep subseafloor sedimentary metagenomes.</title>
        <authorList>
            <person name="Kawai M."/>
            <person name="Futagami T."/>
            <person name="Toyoda A."/>
            <person name="Takaki Y."/>
            <person name="Nishi S."/>
            <person name="Hori S."/>
            <person name="Arai W."/>
            <person name="Tsubouchi T."/>
            <person name="Morono Y."/>
            <person name="Uchiyama I."/>
            <person name="Ito T."/>
            <person name="Fujiyama A."/>
            <person name="Inagaki F."/>
            <person name="Takami H."/>
        </authorList>
    </citation>
    <scope>NUCLEOTIDE SEQUENCE</scope>
    <source>
        <strain evidence="21">Expedition CK06-06</strain>
    </source>
</reference>
<sequence length="374" mass="41666">CHVVGTLLELKLDKIYVVIGNHGEEVTKAISDRNLDFIWQKEQLGTGHAVSQVKDKLKNFDGTVLVLCGDVPLIRSTTLKKLLDFHMTSDSYSTILTFYPENSTGYGRILRDDEGNVIEIVEESDANEEQLKIKEANSGTYCFNWKKLSQALELLNTENVKRELYLTDVVKIFSSKGEKISAMNVEVWKEVIGINNREELANANYEMNKRILKKWMNSGVTIMDPNSTYIHNQVNIENDTVIYPFTFLEGSTIIGKNCEIGPSTKLVNSIVEDNSKITYSIVFDSKIKKGTLVGPFSHIRPGTEISENAKVGSFVEIKKSIVGKGSKVPHLSYIGDAEIGDRVNIGAGTITVNYDGYKKHKTKIGDDVNIGSDS</sequence>
<evidence type="ECO:0000313" key="21">
    <source>
        <dbReference type="EMBL" id="GAG55381.1"/>
    </source>
</evidence>
<comment type="catalytic activity">
    <reaction evidence="18">
        <text>alpha-D-glucosamine 1-phosphate + acetyl-CoA = N-acetyl-alpha-D-glucosamine 1-phosphate + CoA + H(+)</text>
        <dbReference type="Rhea" id="RHEA:13725"/>
        <dbReference type="ChEBI" id="CHEBI:15378"/>
        <dbReference type="ChEBI" id="CHEBI:57287"/>
        <dbReference type="ChEBI" id="CHEBI:57288"/>
        <dbReference type="ChEBI" id="CHEBI:57776"/>
        <dbReference type="ChEBI" id="CHEBI:58516"/>
        <dbReference type="EC" id="2.3.1.157"/>
    </reaction>
</comment>
<evidence type="ECO:0000256" key="8">
    <source>
        <dbReference type="ARBA" id="ARBA00022679"/>
    </source>
</evidence>
<comment type="pathway">
    <text evidence="4">Nucleotide-sugar biosynthesis; UDP-N-acetyl-alpha-D-glucosamine biosynthesis; UDP-N-acetyl-alpha-D-glucosamine from N-acetyl-alpha-D-glucosamine 1-phosphate: step 1/1.</text>
</comment>
<dbReference type="PANTHER" id="PTHR43584:SF3">
    <property type="entry name" value="BIFUNCTIONAL PROTEIN GLMU"/>
    <property type="match status" value="1"/>
</dbReference>
<comment type="catalytic activity">
    <reaction evidence="19">
        <text>N-acetyl-alpha-D-glucosamine 1-phosphate + UTP + H(+) = UDP-N-acetyl-alpha-D-glucosamine + diphosphate</text>
        <dbReference type="Rhea" id="RHEA:13509"/>
        <dbReference type="ChEBI" id="CHEBI:15378"/>
        <dbReference type="ChEBI" id="CHEBI:33019"/>
        <dbReference type="ChEBI" id="CHEBI:46398"/>
        <dbReference type="ChEBI" id="CHEBI:57705"/>
        <dbReference type="ChEBI" id="CHEBI:57776"/>
        <dbReference type="EC" id="2.7.7.23"/>
    </reaction>
</comment>
<protein>
    <recommendedName>
        <fullName evidence="20">Nucleotidyl transferase domain-containing protein</fullName>
    </recommendedName>
</protein>
<keyword evidence="12" id="KW-0460">Magnesium</keyword>